<reference evidence="1 2" key="1">
    <citation type="submission" date="2017-05" db="EMBL/GenBank/DDBJ databases">
        <title>The draft genome of the hyperthermophilic archaeon 'Pyrodictium delaneyi strain Hulk', an iron and nitrate reducer, reveals the capacity for sulfate reduction.</title>
        <authorList>
            <person name="Demey L.M."/>
            <person name="Miller C."/>
            <person name="Manzella M."/>
            <person name="Reguera G."/>
            <person name="Kashefi K."/>
        </authorList>
    </citation>
    <scope>NUCLEOTIDE SEQUENCE [LARGE SCALE GENOMIC DNA]</scope>
    <source>
        <strain evidence="1 2">Hulk</strain>
    </source>
</reference>
<dbReference type="InterPro" id="IPR036388">
    <property type="entry name" value="WH-like_DNA-bd_sf"/>
</dbReference>
<dbReference type="Proteomes" id="UP000196694">
    <property type="component" value="Unassembled WGS sequence"/>
</dbReference>
<dbReference type="AlphaFoldDB" id="A0A211YLE6"/>
<evidence type="ECO:0000313" key="1">
    <source>
        <dbReference type="EMBL" id="OWJ53811.1"/>
    </source>
</evidence>
<protein>
    <submittedName>
        <fullName evidence="1">Uncharacterized protein</fullName>
    </submittedName>
</protein>
<comment type="caution">
    <text evidence="1">The sequence shown here is derived from an EMBL/GenBank/DDBJ whole genome shotgun (WGS) entry which is preliminary data.</text>
</comment>
<dbReference type="EMBL" id="NCQP01000009">
    <property type="protein sequence ID" value="OWJ53811.1"/>
    <property type="molecule type" value="Genomic_DNA"/>
</dbReference>
<gene>
    <name evidence="1" type="ORF">Pdsh_10260</name>
</gene>
<evidence type="ECO:0000313" key="2">
    <source>
        <dbReference type="Proteomes" id="UP000196694"/>
    </source>
</evidence>
<keyword evidence="2" id="KW-1185">Reference proteome</keyword>
<dbReference type="Gene3D" id="1.10.10.10">
    <property type="entry name" value="Winged helix-like DNA-binding domain superfamily/Winged helix DNA-binding domain"/>
    <property type="match status" value="1"/>
</dbReference>
<accession>A0A211YLE6</accession>
<proteinExistence type="predicted"/>
<sequence>MGAIPPLVQRGDPAVAAIVARLLQALGLGGNQEPSLHEKIDQVIVKLELIEDNVAELRYKFEKRSRELFEKVITLLRRGEKSRAAIYAGEVSQVRNILKMVMAVENLVIMTKERLKTVRDTRELGQTLMVFGAALEEVKDQVRAIYPNLNLAFEELSRSVKNMIVETSVDAIGDIDPAVISSSAVQVLQEAMKKAEERIKSEFPEPPVEPVIQLQPSRQQAAAAVALAAAAGPAPAAAIPASYRGRRKPSGEELEKLVLDYIKQHNGFLDIRDFTATYNVSKSEVLRALHSLAEKGLIALA</sequence>
<name>A0A211YLE6_9CREN</name>
<organism evidence="1 2">
    <name type="scientific">Pyrodictium delaneyi</name>
    <dbReference type="NCBI Taxonomy" id="1273541"/>
    <lineage>
        <taxon>Archaea</taxon>
        <taxon>Thermoproteota</taxon>
        <taxon>Thermoprotei</taxon>
        <taxon>Desulfurococcales</taxon>
        <taxon>Pyrodictiaceae</taxon>
        <taxon>Pyrodictium</taxon>
    </lineage>
</organism>